<dbReference type="Gene3D" id="2.170.130.10">
    <property type="entry name" value="TonB-dependent receptor, plug domain"/>
    <property type="match status" value="1"/>
</dbReference>
<organism evidence="8 9">
    <name type="scientific">Microbulbifer aestuariivivens</name>
    <dbReference type="NCBI Taxonomy" id="1908308"/>
    <lineage>
        <taxon>Bacteria</taxon>
        <taxon>Pseudomonadati</taxon>
        <taxon>Pseudomonadota</taxon>
        <taxon>Gammaproteobacteria</taxon>
        <taxon>Cellvibrionales</taxon>
        <taxon>Microbulbiferaceae</taxon>
        <taxon>Microbulbifer</taxon>
    </lineage>
</organism>
<evidence type="ECO:0000259" key="7">
    <source>
        <dbReference type="Pfam" id="PF07715"/>
    </source>
</evidence>
<dbReference type="InterPro" id="IPR012910">
    <property type="entry name" value="Plug_dom"/>
</dbReference>
<keyword evidence="2 4" id="KW-0472">Membrane</keyword>
<dbReference type="Pfam" id="PF07715">
    <property type="entry name" value="Plug"/>
    <property type="match status" value="1"/>
</dbReference>
<evidence type="ECO:0000256" key="2">
    <source>
        <dbReference type="ARBA" id="ARBA00023136"/>
    </source>
</evidence>
<evidence type="ECO:0000256" key="3">
    <source>
        <dbReference type="ARBA" id="ARBA00023237"/>
    </source>
</evidence>
<dbReference type="Pfam" id="PF00593">
    <property type="entry name" value="TonB_dep_Rec_b-barrel"/>
    <property type="match status" value="1"/>
</dbReference>
<dbReference type="PANTHER" id="PTHR47234:SF1">
    <property type="entry name" value="TONB-DEPENDENT RECEPTOR"/>
    <property type="match status" value="1"/>
</dbReference>
<dbReference type="RefSeq" id="WP_345549748.1">
    <property type="nucleotide sequence ID" value="NZ_BAABRT010000007.1"/>
</dbReference>
<sequence>MIKKKLNKGMVSPLSASVSTAVLTAVLSQWSVAQGVEENVELSEQQVVPSLEAKEVPSENNDDEMEQVVVTGSRLKRDTFSSIAPLQIIDTEGSREAGAIDTSTILQNSGAATGQQVDLTFSAYVLDNGPGASTVDLRGLGAARTLVLLNGRRLAPAGVEGVPVAPDLNLIPASLVQQYDLLLDGASSIYGSDAVAGVTNVILKKDFDGVDFEVFNSTPSQANGESNTLSLGWGENFDRGFIGMGLEYFEQSAVTLADREWTDGCATNYEIGTDGRIYTQDNFYNTTYGMDTSDGCSVDNLAARVSVPEAGSIYYTPGTSNGGWNNFSESSMFGAIGVDGDGDGVTDINFRDYDMNGRDLFAHLLPKQERSSFLAYGEYTFEGEMNLTPFFETLYSKRENYIDGGTSFLFPVVPADNPFNICNPNGVRGVDCGLAYDALLLNANFANQVAQLYGLTPQQFLDFNILNLFSGPLGPQPSTPIVSVRGDRTQTEVEVAQMRLVTGVRGDLPMLNVGSMSDWSFELTGSITKSDGKSSRYGIRGDRLVQSLETTVEDSGNPGTFTCTPLPGEEVCVPVDMYADSLYEGVVGGFATRAERDYLFDSRDFDTAYYQTIFSLYATGTVATLPAGDVVVGLGAEIRNDRIKSTPDDVARDGLFFGYFSDGGANGDKDTREAYAELEIPLLAGRLMAEELTTNLSMRYTKDELYGGAWTGAAKLAYRPVDSLLLRSTFGTSYRAPNLRENFMKYQTGFQNVFDPCLIPDSALDDLTGGYNAALDTRSPEVLANCLANGVDPTAIDNDGFNIYSVEIARSGVTNLKEETSESFTVGFSYEQPFFDDFSLTLGMTYYDIEIENSIIEPSAQFLVNDCYTNPQGNSAFCSQLTRNQDGLLNDIDALFLNRDGELARGIDYNVRYEQPITLLGAPVELTVNLTFNRVLERTLTYIGNDGVVDIEDYTGTFGYPKWQGRGEFRAEYGDYRFTWTTRYLGKVEQDDIYVDEFSDIFDTNKTGFTSNTCIGAANGGIDCRDVGFADDYVLHTASFYYYGDTWSAGLGMRNVLDEKPPQVDGDEILSTNNTPIGYGYDVQGRQMFLNLQKTF</sequence>
<feature type="domain" description="TonB-dependent receptor-like beta-barrel" evidence="6">
    <location>
        <begin position="590"/>
        <end position="1056"/>
    </location>
</feature>
<comment type="caution">
    <text evidence="8">The sequence shown here is derived from an EMBL/GenBank/DDBJ whole genome shotgun (WGS) entry which is preliminary data.</text>
</comment>
<dbReference type="InterPro" id="IPR036942">
    <property type="entry name" value="Beta-barrel_TonB_sf"/>
</dbReference>
<evidence type="ECO:0000256" key="1">
    <source>
        <dbReference type="ARBA" id="ARBA00004442"/>
    </source>
</evidence>
<gene>
    <name evidence="8" type="primary">btuB_9</name>
    <name evidence="8" type="ORF">Maes01_01199</name>
</gene>
<evidence type="ECO:0000256" key="4">
    <source>
        <dbReference type="RuleBase" id="RU003357"/>
    </source>
</evidence>
<comment type="subcellular location">
    <subcellularLocation>
        <location evidence="1 4">Cell outer membrane</location>
    </subcellularLocation>
</comment>
<accession>A0ABP9WN67</accession>
<evidence type="ECO:0000313" key="9">
    <source>
        <dbReference type="Proteomes" id="UP001408594"/>
    </source>
</evidence>
<dbReference type="InterPro" id="IPR000531">
    <property type="entry name" value="Beta-barrel_TonB"/>
</dbReference>
<dbReference type="SUPFAM" id="SSF56935">
    <property type="entry name" value="Porins"/>
    <property type="match status" value="1"/>
</dbReference>
<name>A0ABP9WN67_9GAMM</name>
<keyword evidence="5" id="KW-0732">Signal</keyword>
<dbReference type="Proteomes" id="UP001408594">
    <property type="component" value="Unassembled WGS sequence"/>
</dbReference>
<dbReference type="InterPro" id="IPR037066">
    <property type="entry name" value="Plug_dom_sf"/>
</dbReference>
<dbReference type="PANTHER" id="PTHR47234">
    <property type="match status" value="1"/>
</dbReference>
<keyword evidence="3" id="KW-0998">Cell outer membrane</keyword>
<comment type="similarity">
    <text evidence="4">Belongs to the TonB-dependent receptor family.</text>
</comment>
<dbReference type="Gene3D" id="2.40.170.20">
    <property type="entry name" value="TonB-dependent receptor, beta-barrel domain"/>
    <property type="match status" value="1"/>
</dbReference>
<feature type="domain" description="TonB-dependent receptor plug" evidence="7">
    <location>
        <begin position="87"/>
        <end position="198"/>
    </location>
</feature>
<evidence type="ECO:0000313" key="8">
    <source>
        <dbReference type="EMBL" id="GAA5524642.1"/>
    </source>
</evidence>
<keyword evidence="9" id="KW-1185">Reference proteome</keyword>
<evidence type="ECO:0000256" key="5">
    <source>
        <dbReference type="SAM" id="SignalP"/>
    </source>
</evidence>
<proteinExistence type="inferred from homology"/>
<dbReference type="EMBL" id="BAABRT010000007">
    <property type="protein sequence ID" value="GAA5524642.1"/>
    <property type="molecule type" value="Genomic_DNA"/>
</dbReference>
<protein>
    <submittedName>
        <fullName evidence="8">Vitamin B12 transporter BtuB</fullName>
    </submittedName>
</protein>
<reference evidence="8 9" key="1">
    <citation type="submission" date="2024-02" db="EMBL/GenBank/DDBJ databases">
        <title>Microbulbifer aestuariivivens NBRC 112533.</title>
        <authorList>
            <person name="Ichikawa N."/>
            <person name="Katano-Makiyama Y."/>
            <person name="Hidaka K."/>
        </authorList>
    </citation>
    <scope>NUCLEOTIDE SEQUENCE [LARGE SCALE GENOMIC DNA]</scope>
    <source>
        <strain evidence="8 9">NBRC 112533</strain>
    </source>
</reference>
<keyword evidence="4" id="KW-0798">TonB box</keyword>
<feature type="signal peptide" evidence="5">
    <location>
        <begin position="1"/>
        <end position="24"/>
    </location>
</feature>
<evidence type="ECO:0000259" key="6">
    <source>
        <dbReference type="Pfam" id="PF00593"/>
    </source>
</evidence>
<feature type="chain" id="PRO_5047202249" evidence="5">
    <location>
        <begin position="25"/>
        <end position="1096"/>
    </location>
</feature>